<evidence type="ECO:0000256" key="1">
    <source>
        <dbReference type="SAM" id="MobiDB-lite"/>
    </source>
</evidence>
<dbReference type="Proteomes" id="UP001178461">
    <property type="component" value="Chromosome 6"/>
</dbReference>
<feature type="region of interest" description="Disordered" evidence="1">
    <location>
        <begin position="634"/>
        <end position="662"/>
    </location>
</feature>
<reference evidence="3" key="1">
    <citation type="submission" date="2022-12" db="EMBL/GenBank/DDBJ databases">
        <authorList>
            <person name="Alioto T."/>
            <person name="Alioto T."/>
            <person name="Gomez Garrido J."/>
        </authorList>
    </citation>
    <scope>NUCLEOTIDE SEQUENCE</scope>
</reference>
<dbReference type="AlphaFoldDB" id="A0AA35KFY9"/>
<evidence type="ECO:0000313" key="3">
    <source>
        <dbReference type="EMBL" id="CAI5777617.1"/>
    </source>
</evidence>
<dbReference type="Pfam" id="PF25234">
    <property type="entry name" value="Periphilin_C"/>
    <property type="match status" value="1"/>
</dbReference>
<feature type="region of interest" description="Disordered" evidence="1">
    <location>
        <begin position="89"/>
        <end position="156"/>
    </location>
</feature>
<feature type="compositionally biased region" description="Polar residues" evidence="1">
    <location>
        <begin position="107"/>
        <end position="122"/>
    </location>
</feature>
<feature type="compositionally biased region" description="Basic residues" evidence="1">
    <location>
        <begin position="486"/>
        <end position="496"/>
    </location>
</feature>
<feature type="region of interest" description="Disordered" evidence="1">
    <location>
        <begin position="169"/>
        <end position="219"/>
    </location>
</feature>
<feature type="region of interest" description="Disordered" evidence="1">
    <location>
        <begin position="413"/>
        <end position="507"/>
    </location>
</feature>
<feature type="compositionally biased region" description="Basic and acidic residues" evidence="1">
    <location>
        <begin position="144"/>
        <end position="155"/>
    </location>
</feature>
<evidence type="ECO:0000259" key="2">
    <source>
        <dbReference type="Pfam" id="PF25234"/>
    </source>
</evidence>
<keyword evidence="4" id="KW-1185">Reference proteome</keyword>
<feature type="compositionally biased region" description="Basic and acidic residues" evidence="1">
    <location>
        <begin position="422"/>
        <end position="440"/>
    </location>
</feature>
<protein>
    <recommendedName>
        <fullName evidence="2">Periphilin-1 C-terminal domain-containing protein</fullName>
    </recommendedName>
</protein>
<feature type="compositionally biased region" description="Basic residues" evidence="1">
    <location>
        <begin position="441"/>
        <end position="451"/>
    </location>
</feature>
<feature type="region of interest" description="Disordered" evidence="1">
    <location>
        <begin position="524"/>
        <end position="621"/>
    </location>
</feature>
<organism evidence="3 4">
    <name type="scientific">Podarcis lilfordi</name>
    <name type="common">Lilford's wall lizard</name>
    <dbReference type="NCBI Taxonomy" id="74358"/>
    <lineage>
        <taxon>Eukaryota</taxon>
        <taxon>Metazoa</taxon>
        <taxon>Chordata</taxon>
        <taxon>Craniata</taxon>
        <taxon>Vertebrata</taxon>
        <taxon>Euteleostomi</taxon>
        <taxon>Lepidosauria</taxon>
        <taxon>Squamata</taxon>
        <taxon>Bifurcata</taxon>
        <taxon>Unidentata</taxon>
        <taxon>Episquamata</taxon>
        <taxon>Laterata</taxon>
        <taxon>Lacertibaenia</taxon>
        <taxon>Lacertidae</taxon>
        <taxon>Podarcis</taxon>
    </lineage>
</organism>
<dbReference type="InterPro" id="IPR057603">
    <property type="entry name" value="Periphilin-1_C"/>
</dbReference>
<evidence type="ECO:0000313" key="4">
    <source>
        <dbReference type="Proteomes" id="UP001178461"/>
    </source>
</evidence>
<proteinExistence type="predicted"/>
<name>A0AA35KFY9_9SAUR</name>
<dbReference type="EMBL" id="OX395131">
    <property type="protein sequence ID" value="CAI5777617.1"/>
    <property type="molecule type" value="Genomic_DNA"/>
</dbReference>
<gene>
    <name evidence="3" type="ORF">PODLI_1B000828</name>
</gene>
<feature type="compositionally biased region" description="Basic and acidic residues" evidence="1">
    <location>
        <begin position="183"/>
        <end position="197"/>
    </location>
</feature>
<accession>A0AA35KFY9</accession>
<sequence>MYIINPKIPTTEKQRLELKGLEIWRGVTPCSGVGNSMDVGFMQPICKMKTIGGTLGIGSRTTTTYLRGYIVANLTTTTGAKSSAKYLGATTKNRGKGRSKNSSRSSCLINMTPNKKGNNSEKTGGPSATPESKQGQEKSTSLMKETDTSKVDQKSSKTIMSAKDFSFHLPSVSSTCPQSKQEVPSKEKEETEVKLEDSPTSEDPPSKTAPLSPVHAPSMTAEGLPATVKEEPVVLEAIPPKDDYSHVGSPPAVEIPFLSETTNDNHSEGKEDIELNQITSSLKDEDLPSTLSDVHVVPVLVREKKYEKTQITSSLKDEDLYQSSAVLATSSSNLPSTLSDVRVVPVLVREKKYEKAENVWAPEDRQAPPCNVNEVGKCHRVSEHDSDLVLSESPPHSLISCDQKSDTERWLEYCSSSPKNQHSSDSRHSSAIRTSRELRSQRSRSPHRRERSRGSSDRSPCLQKGQHSSDSQHPRASHASRELRIHRSRSPHKRERSHGSSNLSPCRREHSSFCHCGYCYNPHRKNLYERDSPPSYLVQKRSHRYSPEERSELYEAPHSYNRESPREKLKKKISSSRKTEKKKKATAISEKARKSTKTKKKTKGDQAGGTPVSSETAQKLQPVETELPDPIQAATCSEDADPTHPLCAGEKDGFSSSSRTSEDRSAAVLARKEEIEQAYQRVLLNFAVVTAMLLETKPCMEEAMEAALRANLRRIGNYYECMLKDFIDSYDLANAI</sequence>
<feature type="compositionally biased region" description="Polar residues" evidence="1">
    <location>
        <begin position="171"/>
        <end position="182"/>
    </location>
</feature>
<feature type="compositionally biased region" description="Polar residues" evidence="1">
    <location>
        <begin position="129"/>
        <end position="143"/>
    </location>
</feature>
<feature type="domain" description="Periphilin-1 C-terminal" evidence="2">
    <location>
        <begin position="658"/>
        <end position="731"/>
    </location>
</feature>
<feature type="compositionally biased region" description="Basic residues" evidence="1">
    <location>
        <begin position="568"/>
        <end position="585"/>
    </location>
</feature>
<feature type="region of interest" description="Disordered" evidence="1">
    <location>
        <begin position="239"/>
        <end position="269"/>
    </location>
</feature>
<feature type="compositionally biased region" description="Basic and acidic residues" evidence="1">
    <location>
        <begin position="545"/>
        <end position="567"/>
    </location>
</feature>